<evidence type="ECO:0000313" key="3">
    <source>
        <dbReference type="EMBL" id="MBJ7594825.1"/>
    </source>
</evidence>
<feature type="transmembrane region" description="Helical" evidence="2">
    <location>
        <begin position="43"/>
        <end position="67"/>
    </location>
</feature>
<organism evidence="3 4">
    <name type="scientific">Candidatus Aeolococcus gillhamiae</name>
    <dbReference type="NCBI Taxonomy" id="3127015"/>
    <lineage>
        <taxon>Bacteria</taxon>
        <taxon>Bacillati</taxon>
        <taxon>Candidatus Dormiibacterota</taxon>
        <taxon>Candidatus Dormibacteria</taxon>
        <taxon>Candidatus Aeolococcales</taxon>
        <taxon>Candidatus Aeolococcaceae</taxon>
        <taxon>Candidatus Aeolococcus</taxon>
    </lineage>
</organism>
<comment type="caution">
    <text evidence="3">The sequence shown here is derived from an EMBL/GenBank/DDBJ whole genome shotgun (WGS) entry which is preliminary data.</text>
</comment>
<dbReference type="Proteomes" id="UP000606991">
    <property type="component" value="Unassembled WGS sequence"/>
</dbReference>
<proteinExistence type="predicted"/>
<feature type="region of interest" description="Disordered" evidence="1">
    <location>
        <begin position="127"/>
        <end position="149"/>
    </location>
</feature>
<sequence length="173" mass="18866">MQQPPPPPPGAPPPPYPGFGYPQPYGQQPRAWVPAAPVNRRRWWIWGCGGCAALALLAIAVIVFVFIRIFTGSPLRHFPTEAGAATTHDHFQAGNNLNTETLLIVDPHALAQVEAYYEQALHQNGWTTDTHDPSQASSGDTWRIARTDSPSQTGSITFTTVGTNTDIAVTYNY</sequence>
<protein>
    <submittedName>
        <fullName evidence="3">Uncharacterized protein</fullName>
    </submittedName>
</protein>
<reference evidence="3 4" key="1">
    <citation type="submission" date="2020-10" db="EMBL/GenBank/DDBJ databases">
        <title>Ca. Dormibacterota MAGs.</title>
        <authorList>
            <person name="Montgomery K."/>
        </authorList>
    </citation>
    <scope>NUCLEOTIDE SEQUENCE [LARGE SCALE GENOMIC DNA]</scope>
    <source>
        <strain evidence="3">SC8812_S17_18</strain>
    </source>
</reference>
<dbReference type="EMBL" id="JAEKNS010000083">
    <property type="protein sequence ID" value="MBJ7594825.1"/>
    <property type="molecule type" value="Genomic_DNA"/>
</dbReference>
<evidence type="ECO:0000313" key="4">
    <source>
        <dbReference type="Proteomes" id="UP000606991"/>
    </source>
</evidence>
<dbReference type="AlphaFoldDB" id="A0A934K2W2"/>
<gene>
    <name evidence="3" type="ORF">JF886_08175</name>
</gene>
<keyword evidence="2" id="KW-1133">Transmembrane helix</keyword>
<dbReference type="RefSeq" id="WP_337311364.1">
    <property type="nucleotide sequence ID" value="NZ_JAEKNS010000083.1"/>
</dbReference>
<feature type="compositionally biased region" description="Polar residues" evidence="1">
    <location>
        <begin position="127"/>
        <end position="140"/>
    </location>
</feature>
<keyword evidence="2" id="KW-0812">Transmembrane</keyword>
<evidence type="ECO:0000256" key="2">
    <source>
        <dbReference type="SAM" id="Phobius"/>
    </source>
</evidence>
<feature type="region of interest" description="Disordered" evidence="1">
    <location>
        <begin position="1"/>
        <end position="20"/>
    </location>
</feature>
<evidence type="ECO:0000256" key="1">
    <source>
        <dbReference type="SAM" id="MobiDB-lite"/>
    </source>
</evidence>
<keyword evidence="2" id="KW-0472">Membrane</keyword>
<feature type="compositionally biased region" description="Pro residues" evidence="1">
    <location>
        <begin position="1"/>
        <end position="17"/>
    </location>
</feature>
<name>A0A934K2W2_9BACT</name>
<accession>A0A934K2W2</accession>